<protein>
    <recommendedName>
        <fullName evidence="8">Rubrerythrin diiron-binding domain-containing protein</fullName>
    </recommendedName>
</protein>
<feature type="transmembrane region" description="Helical" evidence="5">
    <location>
        <begin position="222"/>
        <end position="242"/>
    </location>
</feature>
<dbReference type="OrthoDB" id="9781287at2"/>
<evidence type="ECO:0000313" key="7">
    <source>
        <dbReference type="Proteomes" id="UP000002318"/>
    </source>
</evidence>
<dbReference type="InterPro" id="IPR039376">
    <property type="entry name" value="Ferritin_CCC1_N"/>
</dbReference>
<dbReference type="eggNOG" id="COG1814">
    <property type="taxonomic scope" value="Bacteria"/>
</dbReference>
<dbReference type="InterPro" id="IPR009078">
    <property type="entry name" value="Ferritin-like_SF"/>
</dbReference>
<evidence type="ECO:0000256" key="1">
    <source>
        <dbReference type="ARBA" id="ARBA00004127"/>
    </source>
</evidence>
<feature type="transmembrane region" description="Helical" evidence="5">
    <location>
        <begin position="193"/>
        <end position="216"/>
    </location>
</feature>
<reference evidence="6 7" key="1">
    <citation type="journal article" date="2010" name="Stand. Genomic Sci.">
        <title>Complete genome sequence of Spirochaeta smaragdinae type strain (SEBR 4228).</title>
        <authorList>
            <person name="Mavromatis K."/>
            <person name="Yasawong M."/>
            <person name="Chertkov O."/>
            <person name="Lapidus A."/>
            <person name="Lucas S."/>
            <person name="Nolan M."/>
            <person name="Del Rio T.G."/>
            <person name="Tice H."/>
            <person name="Cheng J.F."/>
            <person name="Pitluck S."/>
            <person name="Liolios K."/>
            <person name="Ivanova N."/>
            <person name="Tapia R."/>
            <person name="Han C."/>
            <person name="Bruce D."/>
            <person name="Goodwin L."/>
            <person name="Pati A."/>
            <person name="Chen A."/>
            <person name="Palaniappan K."/>
            <person name="Land M."/>
            <person name="Hauser L."/>
            <person name="Chang Y.J."/>
            <person name="Jeffries C.D."/>
            <person name="Detter J.C."/>
            <person name="Rohde M."/>
            <person name="Brambilla E."/>
            <person name="Spring S."/>
            <person name="Goker M."/>
            <person name="Sikorski J."/>
            <person name="Woyke T."/>
            <person name="Bristow J."/>
            <person name="Eisen J.A."/>
            <person name="Markowitz V."/>
            <person name="Hugenholtz P."/>
            <person name="Klenk H.P."/>
            <person name="Kyrpides N.C."/>
        </authorList>
    </citation>
    <scope>NUCLEOTIDE SEQUENCE [LARGE SCALE GENOMIC DNA]</scope>
    <source>
        <strain evidence="7">DSM 11293 / JCM 15392 / SEBR 4228</strain>
    </source>
</reference>
<dbReference type="Proteomes" id="UP000002318">
    <property type="component" value="Chromosome"/>
</dbReference>
<dbReference type="eggNOG" id="COG1633">
    <property type="taxonomic scope" value="Bacteria"/>
</dbReference>
<evidence type="ECO:0000313" key="6">
    <source>
        <dbReference type="EMBL" id="ADK79679.1"/>
    </source>
</evidence>
<name>E1RBE9_SEDSS</name>
<keyword evidence="2 5" id="KW-0812">Transmembrane</keyword>
<evidence type="ECO:0008006" key="8">
    <source>
        <dbReference type="Google" id="ProtNLM"/>
    </source>
</evidence>
<evidence type="ECO:0000256" key="5">
    <source>
        <dbReference type="SAM" id="Phobius"/>
    </source>
</evidence>
<feature type="transmembrane region" description="Helical" evidence="5">
    <location>
        <begin position="160"/>
        <end position="181"/>
    </location>
</feature>
<evidence type="ECO:0000256" key="2">
    <source>
        <dbReference type="ARBA" id="ARBA00022692"/>
    </source>
</evidence>
<comment type="subcellular location">
    <subcellularLocation>
        <location evidence="1">Endomembrane system</location>
        <topology evidence="1">Multi-pass membrane protein</topology>
    </subcellularLocation>
</comment>
<feature type="transmembrane region" description="Helical" evidence="5">
    <location>
        <begin position="254"/>
        <end position="275"/>
    </location>
</feature>
<organism evidence="6 7">
    <name type="scientific">Sediminispirochaeta smaragdinae (strain DSM 11293 / JCM 15392 / SEBR 4228)</name>
    <name type="common">Spirochaeta smaragdinae</name>
    <dbReference type="NCBI Taxonomy" id="573413"/>
    <lineage>
        <taxon>Bacteria</taxon>
        <taxon>Pseudomonadati</taxon>
        <taxon>Spirochaetota</taxon>
        <taxon>Spirochaetia</taxon>
        <taxon>Spirochaetales</taxon>
        <taxon>Spirochaetaceae</taxon>
        <taxon>Sediminispirochaeta</taxon>
    </lineage>
</organism>
<dbReference type="KEGG" id="ssm:Spirs_0533"/>
<evidence type="ECO:0000256" key="3">
    <source>
        <dbReference type="ARBA" id="ARBA00022989"/>
    </source>
</evidence>
<feature type="transmembrane region" description="Helical" evidence="5">
    <location>
        <begin position="128"/>
        <end position="154"/>
    </location>
</feature>
<accession>E1RBE9</accession>
<dbReference type="SUPFAM" id="SSF47240">
    <property type="entry name" value="Ferritin-like"/>
    <property type="match status" value="1"/>
</dbReference>
<gene>
    <name evidence="6" type="ordered locus">Spirs_0533</name>
</gene>
<dbReference type="HOGENOM" id="CLU_065373_1_0_12"/>
<dbReference type="GO" id="GO:0030026">
    <property type="term" value="P:intracellular manganese ion homeostasis"/>
    <property type="evidence" value="ECO:0007669"/>
    <property type="project" value="InterPro"/>
</dbReference>
<dbReference type="Gene3D" id="1.20.1260.10">
    <property type="match status" value="1"/>
</dbReference>
<dbReference type="InterPro" id="IPR012347">
    <property type="entry name" value="Ferritin-like"/>
</dbReference>
<evidence type="ECO:0000256" key="4">
    <source>
        <dbReference type="ARBA" id="ARBA00023136"/>
    </source>
</evidence>
<dbReference type="CDD" id="cd02431">
    <property type="entry name" value="Ferritin_CCC1_C"/>
    <property type="match status" value="1"/>
</dbReference>
<dbReference type="AlphaFoldDB" id="E1RBE9"/>
<sequence>MDMIAEMQRNEITEYQVYRKIAKREKDPENQKVLLRIAEEEKRHHDIWARYTGGNAKPKRFKVWFFPFLARLLGLTFAVKLMELGESSAAQAYTKLAETVPEAKGIVDDEERHEAELLRLLNEQRLEYVGSIVLGLNDALVELTGALAGLTFAFRNGSMIAAAGLITGIAASFSMAASEYLSNQSEGNHEKALTSAVYTGIAYIVTVTLLILPFFIFSNSYVSLGVTLLVAALIILGFTFYISVAKELPFRRRFLEMISLSFGVAAISFALAALVRTVFGIDA</sequence>
<dbReference type="InterPro" id="IPR008217">
    <property type="entry name" value="Ccc1_fam"/>
</dbReference>
<dbReference type="CDD" id="cd01044">
    <property type="entry name" value="Ferritin_CCC1_N"/>
    <property type="match status" value="1"/>
</dbReference>
<dbReference type="Pfam" id="PF01988">
    <property type="entry name" value="VIT1"/>
    <property type="match status" value="1"/>
</dbReference>
<proteinExistence type="predicted"/>
<dbReference type="STRING" id="573413.Spirs_0533"/>
<keyword evidence="7" id="KW-1185">Reference proteome</keyword>
<dbReference type="GO" id="GO:0012505">
    <property type="term" value="C:endomembrane system"/>
    <property type="evidence" value="ECO:0007669"/>
    <property type="project" value="UniProtKB-SubCell"/>
</dbReference>
<keyword evidence="3 5" id="KW-1133">Transmembrane helix</keyword>
<keyword evidence="4 5" id="KW-0472">Membrane</keyword>
<dbReference type="GO" id="GO:0005384">
    <property type="term" value="F:manganese ion transmembrane transporter activity"/>
    <property type="evidence" value="ECO:0007669"/>
    <property type="project" value="InterPro"/>
</dbReference>
<dbReference type="EMBL" id="CP002116">
    <property type="protein sequence ID" value="ADK79679.1"/>
    <property type="molecule type" value="Genomic_DNA"/>
</dbReference>
<dbReference type="PANTHER" id="PTHR31851">
    <property type="entry name" value="FE(2+)/MN(2+) TRANSPORTER PCL1"/>
    <property type="match status" value="1"/>
</dbReference>